<dbReference type="SUPFAM" id="SSF53850">
    <property type="entry name" value="Periplasmic binding protein-like II"/>
    <property type="match status" value="1"/>
</dbReference>
<organism evidence="2 3">
    <name type="scientific">Paenibacillus chungangensis</name>
    <dbReference type="NCBI Taxonomy" id="696535"/>
    <lineage>
        <taxon>Bacteria</taxon>
        <taxon>Bacillati</taxon>
        <taxon>Bacillota</taxon>
        <taxon>Bacilli</taxon>
        <taxon>Bacillales</taxon>
        <taxon>Paenibacillaceae</taxon>
        <taxon>Paenibacillus</taxon>
    </lineage>
</organism>
<accession>A0ABW3HX15</accession>
<dbReference type="PROSITE" id="PS51257">
    <property type="entry name" value="PROKAR_LIPOPROTEIN"/>
    <property type="match status" value="1"/>
</dbReference>
<dbReference type="RefSeq" id="WP_377568205.1">
    <property type="nucleotide sequence ID" value="NZ_JBHTJZ010000070.1"/>
</dbReference>
<feature type="chain" id="PRO_5047029986" evidence="1">
    <location>
        <begin position="22"/>
        <end position="439"/>
    </location>
</feature>
<evidence type="ECO:0000256" key="1">
    <source>
        <dbReference type="SAM" id="SignalP"/>
    </source>
</evidence>
<dbReference type="InterPro" id="IPR006059">
    <property type="entry name" value="SBP"/>
</dbReference>
<comment type="caution">
    <text evidence="2">The sequence shown here is derived from an EMBL/GenBank/DDBJ whole genome shotgun (WGS) entry which is preliminary data.</text>
</comment>
<sequence length="439" mass="49328">MKKKMVTVLTFLLCLSLLAAACSGKGGDEAGNGKSNEGQKANSDLKGELTLWSFQGEQHKPIIAAFQRKYPNIKLNFSEVEDSHNKLLVAVAAGTGAPDVAWINENHYGNNKALEGLENLLEEPYNAGQYKDQFNEYAWNAGVNMKGELVGFPLFMNPYVTFYRQDIIEAAGYPSEPEEFGEFIRDEDNLFELVAAVRAQNPEAVFFRHTRELSWMLNTVGFYNHELEYQRNNDHWVRVIDITKRALSTGALPSIEGVDTNQLMANGNLVLYFNPSSAIDGLIKYGPDFKGLWRTTTVPFVEKTPGRGYTQLVIPSQSKNKEAAWAFVKFVSMDPEGAELMSKSQNIVMAYKPVKDLPFVESEGHEFFGGQLMHKFNYSLVDEMEFPIGSPLESAAQKVWQEGIDEGVTKNMDSRALMTQLMERIEAEVQQQKQELLGK</sequence>
<keyword evidence="3" id="KW-1185">Reference proteome</keyword>
<evidence type="ECO:0000313" key="3">
    <source>
        <dbReference type="Proteomes" id="UP001596989"/>
    </source>
</evidence>
<dbReference type="Proteomes" id="UP001596989">
    <property type="component" value="Unassembled WGS sequence"/>
</dbReference>
<proteinExistence type="predicted"/>
<dbReference type="InterPro" id="IPR050490">
    <property type="entry name" value="Bact_solute-bd_prot1"/>
</dbReference>
<dbReference type="Pfam" id="PF13416">
    <property type="entry name" value="SBP_bac_8"/>
    <property type="match status" value="1"/>
</dbReference>
<dbReference type="EMBL" id="JBHTJZ010000070">
    <property type="protein sequence ID" value="MFD0962061.1"/>
    <property type="molecule type" value="Genomic_DNA"/>
</dbReference>
<dbReference type="PANTHER" id="PTHR43649">
    <property type="entry name" value="ARABINOSE-BINDING PROTEIN-RELATED"/>
    <property type="match status" value="1"/>
</dbReference>
<evidence type="ECO:0000313" key="2">
    <source>
        <dbReference type="EMBL" id="MFD0962061.1"/>
    </source>
</evidence>
<feature type="signal peptide" evidence="1">
    <location>
        <begin position="1"/>
        <end position="21"/>
    </location>
</feature>
<protein>
    <submittedName>
        <fullName evidence="2">ABC transporter substrate-binding protein</fullName>
    </submittedName>
</protein>
<dbReference type="Gene3D" id="3.40.190.10">
    <property type="entry name" value="Periplasmic binding protein-like II"/>
    <property type="match status" value="1"/>
</dbReference>
<keyword evidence="1" id="KW-0732">Signal</keyword>
<gene>
    <name evidence="2" type="ORF">ACFQ2I_22220</name>
</gene>
<reference evidence="3" key="1">
    <citation type="journal article" date="2019" name="Int. J. Syst. Evol. Microbiol.">
        <title>The Global Catalogue of Microorganisms (GCM) 10K type strain sequencing project: providing services to taxonomists for standard genome sequencing and annotation.</title>
        <authorList>
            <consortium name="The Broad Institute Genomics Platform"/>
            <consortium name="The Broad Institute Genome Sequencing Center for Infectious Disease"/>
            <person name="Wu L."/>
            <person name="Ma J."/>
        </authorList>
    </citation>
    <scope>NUCLEOTIDE SEQUENCE [LARGE SCALE GENOMIC DNA]</scope>
    <source>
        <strain evidence="3">CCUG 59129</strain>
    </source>
</reference>
<dbReference type="PANTHER" id="PTHR43649:SF12">
    <property type="entry name" value="DIACETYLCHITOBIOSE BINDING PROTEIN DASA"/>
    <property type="match status" value="1"/>
</dbReference>
<name>A0ABW3HX15_9BACL</name>